<feature type="transmembrane region" description="Helical" evidence="7">
    <location>
        <begin position="144"/>
        <end position="163"/>
    </location>
</feature>
<evidence type="ECO:0000256" key="4">
    <source>
        <dbReference type="ARBA" id="ARBA00022801"/>
    </source>
</evidence>
<dbReference type="GO" id="GO:0006508">
    <property type="term" value="P:proteolysis"/>
    <property type="evidence" value="ECO:0007669"/>
    <property type="project" value="UniProtKB-KW"/>
</dbReference>
<dbReference type="EMBL" id="JAVDYG010000001">
    <property type="protein sequence ID" value="MDR7362363.1"/>
    <property type="molecule type" value="Genomic_DNA"/>
</dbReference>
<reference evidence="9 10" key="1">
    <citation type="submission" date="2023-07" db="EMBL/GenBank/DDBJ databases">
        <title>Sequencing the genomes of 1000 actinobacteria strains.</title>
        <authorList>
            <person name="Klenk H.-P."/>
        </authorList>
    </citation>
    <scope>NUCLEOTIDE SEQUENCE [LARGE SCALE GENOMIC DNA]</scope>
    <source>
        <strain evidence="9 10">DSM 19426</strain>
    </source>
</reference>
<dbReference type="Proteomes" id="UP001183648">
    <property type="component" value="Unassembled WGS sequence"/>
</dbReference>
<gene>
    <name evidence="9" type="ORF">J2S63_001916</name>
</gene>
<evidence type="ECO:0000313" key="9">
    <source>
        <dbReference type="EMBL" id="MDR7362363.1"/>
    </source>
</evidence>
<dbReference type="InterPro" id="IPR022764">
    <property type="entry name" value="Peptidase_S54_rhomboid_dom"/>
</dbReference>
<feature type="transmembrane region" description="Helical" evidence="7">
    <location>
        <begin position="252"/>
        <end position="268"/>
    </location>
</feature>
<keyword evidence="5 7" id="KW-1133">Transmembrane helix</keyword>
<keyword evidence="3 7" id="KW-0812">Transmembrane</keyword>
<dbReference type="InterPro" id="IPR050925">
    <property type="entry name" value="Rhomboid_protease_S54"/>
</dbReference>
<proteinExistence type="inferred from homology"/>
<evidence type="ECO:0000313" key="10">
    <source>
        <dbReference type="Proteomes" id="UP001183648"/>
    </source>
</evidence>
<evidence type="ECO:0000256" key="7">
    <source>
        <dbReference type="SAM" id="Phobius"/>
    </source>
</evidence>
<feature type="transmembrane region" description="Helical" evidence="7">
    <location>
        <begin position="200"/>
        <end position="221"/>
    </location>
</feature>
<evidence type="ECO:0000256" key="3">
    <source>
        <dbReference type="ARBA" id="ARBA00022692"/>
    </source>
</evidence>
<feature type="transmembrane region" description="Helical" evidence="7">
    <location>
        <begin position="228"/>
        <end position="246"/>
    </location>
</feature>
<evidence type="ECO:0000256" key="5">
    <source>
        <dbReference type="ARBA" id="ARBA00022989"/>
    </source>
</evidence>
<protein>
    <submittedName>
        <fullName evidence="9">Membrane associated rhomboid family serine protease</fullName>
    </submittedName>
</protein>
<keyword evidence="10" id="KW-1185">Reference proteome</keyword>
<feature type="domain" description="Peptidase S54 rhomboid" evidence="8">
    <location>
        <begin position="134"/>
        <end position="266"/>
    </location>
</feature>
<sequence>MSQHETGAASEAVPVCYRHTDRESHIRCQRCERSICPDCMRPAAVGFQCPDCVKEGARTTRQARTPYGGTRHGGGPVVTWTLLGLNVLVFLAISSTGGNSSRVLSTLGLLPRSVGFPDPSSPQGFYVARGVADGAYWQLLTSTFVHVQVWHVFFNMMALYLLGPQLELVLGRLRFAAVYLLSGLVGSATVYWLAPASSLTVGASGAIFGLMGALLVLALKVGGNVQGLLTLVAVNGVITVLGAQYISWQGHLGGLVGGVVLGAVMVYAPRERRGMLQIVGSGLVAALILAAVVARSAVLSG</sequence>
<evidence type="ECO:0000256" key="1">
    <source>
        <dbReference type="ARBA" id="ARBA00004141"/>
    </source>
</evidence>
<dbReference type="Gene3D" id="1.20.1540.10">
    <property type="entry name" value="Rhomboid-like"/>
    <property type="match status" value="1"/>
</dbReference>
<name>A0ABU2BUQ5_9ACTN</name>
<evidence type="ECO:0000259" key="8">
    <source>
        <dbReference type="Pfam" id="PF01694"/>
    </source>
</evidence>
<feature type="transmembrane region" description="Helical" evidence="7">
    <location>
        <begin position="77"/>
        <end position="97"/>
    </location>
</feature>
<dbReference type="GO" id="GO:0008233">
    <property type="term" value="F:peptidase activity"/>
    <property type="evidence" value="ECO:0007669"/>
    <property type="project" value="UniProtKB-KW"/>
</dbReference>
<keyword evidence="4" id="KW-0378">Hydrolase</keyword>
<comment type="subcellular location">
    <subcellularLocation>
        <location evidence="1">Membrane</location>
        <topology evidence="1">Multi-pass membrane protein</topology>
    </subcellularLocation>
</comment>
<keyword evidence="9" id="KW-0645">Protease</keyword>
<dbReference type="PANTHER" id="PTHR43731">
    <property type="entry name" value="RHOMBOID PROTEASE"/>
    <property type="match status" value="1"/>
</dbReference>
<evidence type="ECO:0000256" key="6">
    <source>
        <dbReference type="ARBA" id="ARBA00023136"/>
    </source>
</evidence>
<dbReference type="InterPro" id="IPR035952">
    <property type="entry name" value="Rhomboid-like_sf"/>
</dbReference>
<feature type="transmembrane region" description="Helical" evidence="7">
    <location>
        <begin position="175"/>
        <end position="194"/>
    </location>
</feature>
<dbReference type="SUPFAM" id="SSF144091">
    <property type="entry name" value="Rhomboid-like"/>
    <property type="match status" value="1"/>
</dbReference>
<evidence type="ECO:0000256" key="2">
    <source>
        <dbReference type="ARBA" id="ARBA00009045"/>
    </source>
</evidence>
<dbReference type="RefSeq" id="WP_310301681.1">
    <property type="nucleotide sequence ID" value="NZ_BAAAPS010000008.1"/>
</dbReference>
<accession>A0ABU2BUQ5</accession>
<comment type="similarity">
    <text evidence="2">Belongs to the peptidase S54 family.</text>
</comment>
<feature type="transmembrane region" description="Helical" evidence="7">
    <location>
        <begin position="275"/>
        <end position="298"/>
    </location>
</feature>
<dbReference type="Pfam" id="PF01694">
    <property type="entry name" value="Rhomboid"/>
    <property type="match status" value="1"/>
</dbReference>
<keyword evidence="6 7" id="KW-0472">Membrane</keyword>
<dbReference type="PANTHER" id="PTHR43731:SF14">
    <property type="entry name" value="PRESENILIN-ASSOCIATED RHOMBOID-LIKE PROTEIN, MITOCHONDRIAL"/>
    <property type="match status" value="1"/>
</dbReference>
<comment type="caution">
    <text evidence="9">The sequence shown here is derived from an EMBL/GenBank/DDBJ whole genome shotgun (WGS) entry which is preliminary data.</text>
</comment>
<organism evidence="9 10">
    <name type="scientific">Nocardioides marmoribigeumensis</name>
    <dbReference type="NCBI Taxonomy" id="433649"/>
    <lineage>
        <taxon>Bacteria</taxon>
        <taxon>Bacillati</taxon>
        <taxon>Actinomycetota</taxon>
        <taxon>Actinomycetes</taxon>
        <taxon>Propionibacteriales</taxon>
        <taxon>Nocardioidaceae</taxon>
        <taxon>Nocardioides</taxon>
    </lineage>
</organism>
<dbReference type="InterPro" id="IPR011011">
    <property type="entry name" value="Znf_FYVE_PHD"/>
</dbReference>
<dbReference type="SUPFAM" id="SSF57903">
    <property type="entry name" value="FYVE/PHD zinc finger"/>
    <property type="match status" value="1"/>
</dbReference>